<evidence type="ECO:0000313" key="4">
    <source>
        <dbReference type="Proteomes" id="UP000183144"/>
    </source>
</evidence>
<dbReference type="FunFam" id="3.40.50.720:FF:000084">
    <property type="entry name" value="Short-chain dehydrogenase reductase"/>
    <property type="match status" value="1"/>
</dbReference>
<dbReference type="PANTHER" id="PTHR43639:SF1">
    <property type="entry name" value="SHORT-CHAIN DEHYDROGENASE_REDUCTASE FAMILY PROTEIN"/>
    <property type="match status" value="1"/>
</dbReference>
<sequence>MKSQKVTLVTGSSKGIGKAIAIRLAKDGYFVYVTYYTDEAGGQKTVEEIEKAGGKSSLQKLDVSDEKSVSQLMALVEKEFGHLNVLVNDAARSIDKTMEDSSFDEWKLAFDNKLHGAWLSIKYALPLLKKGENANVIMISSTADEHPSPEVLSYAIATAAVNSLTKALAIHLPAYGIRVNAVMPGPTRTANWGELEKDDQLWKNFAETNPMKRVTTTEDITDAVMLLINDPHKFLNGNFLFVSGGSHLK</sequence>
<dbReference type="InterPro" id="IPR036291">
    <property type="entry name" value="NAD(P)-bd_dom_sf"/>
</dbReference>
<accession>A0A1J4RPR3</accession>
<name>A0A1J4RPR3_9BACT</name>
<gene>
    <name evidence="3" type="ORF">AUJ59_03125</name>
</gene>
<dbReference type="AlphaFoldDB" id="A0A1J4RPR3"/>
<protein>
    <recommendedName>
        <fullName evidence="5">Short-chain dehydrogenase</fullName>
    </recommendedName>
</protein>
<dbReference type="STRING" id="1805034.AUJ59_03125"/>
<keyword evidence="2" id="KW-0560">Oxidoreductase</keyword>
<dbReference type="PANTHER" id="PTHR43639">
    <property type="entry name" value="OXIDOREDUCTASE, SHORT-CHAIN DEHYDROGENASE/REDUCTASE FAMILY (AFU_ORTHOLOGUE AFUA_5G02870)"/>
    <property type="match status" value="1"/>
</dbReference>
<dbReference type="SUPFAM" id="SSF51735">
    <property type="entry name" value="NAD(P)-binding Rossmann-fold domains"/>
    <property type="match status" value="1"/>
</dbReference>
<evidence type="ECO:0000256" key="2">
    <source>
        <dbReference type="ARBA" id="ARBA00023002"/>
    </source>
</evidence>
<evidence type="ECO:0000256" key="1">
    <source>
        <dbReference type="ARBA" id="ARBA00006484"/>
    </source>
</evidence>
<dbReference type="EMBL" id="MNUI01000051">
    <property type="protein sequence ID" value="OIN88887.1"/>
    <property type="molecule type" value="Genomic_DNA"/>
</dbReference>
<proteinExistence type="inferred from homology"/>
<organism evidence="3 4">
    <name type="scientific">Candidatus Beckwithbacteria bacterium CG1_02_47_37</name>
    <dbReference type="NCBI Taxonomy" id="1805034"/>
    <lineage>
        <taxon>Bacteria</taxon>
        <taxon>Candidatus Beckwithiibacteriota</taxon>
    </lineage>
</organism>
<dbReference type="GO" id="GO:0016491">
    <property type="term" value="F:oxidoreductase activity"/>
    <property type="evidence" value="ECO:0007669"/>
    <property type="project" value="UniProtKB-KW"/>
</dbReference>
<comment type="similarity">
    <text evidence="1">Belongs to the short-chain dehydrogenases/reductases (SDR) family.</text>
</comment>
<dbReference type="InterPro" id="IPR002347">
    <property type="entry name" value="SDR_fam"/>
</dbReference>
<dbReference type="PRINTS" id="PR00081">
    <property type="entry name" value="GDHRDH"/>
</dbReference>
<reference evidence="3 4" key="1">
    <citation type="journal article" date="2016" name="Environ. Microbiol.">
        <title>Genomic resolution of a cold subsurface aquifer community provides metabolic insights for novel microbes adapted to high CO concentrations.</title>
        <authorList>
            <person name="Probst A.J."/>
            <person name="Castelle C.J."/>
            <person name="Singh A."/>
            <person name="Brown C.T."/>
            <person name="Anantharaman K."/>
            <person name="Sharon I."/>
            <person name="Hug L.A."/>
            <person name="Burstein D."/>
            <person name="Emerson J.B."/>
            <person name="Thomas B.C."/>
            <person name="Banfield J.F."/>
        </authorList>
    </citation>
    <scope>NUCLEOTIDE SEQUENCE [LARGE SCALE GENOMIC DNA]</scope>
    <source>
        <strain evidence="3">CG1_02_47_37</strain>
    </source>
</reference>
<dbReference type="Gene3D" id="3.40.50.720">
    <property type="entry name" value="NAD(P)-binding Rossmann-like Domain"/>
    <property type="match status" value="1"/>
</dbReference>
<dbReference type="CDD" id="cd05233">
    <property type="entry name" value="SDR_c"/>
    <property type="match status" value="1"/>
</dbReference>
<dbReference type="Pfam" id="PF13561">
    <property type="entry name" value="adh_short_C2"/>
    <property type="match status" value="1"/>
</dbReference>
<dbReference type="Proteomes" id="UP000183144">
    <property type="component" value="Unassembled WGS sequence"/>
</dbReference>
<evidence type="ECO:0000313" key="3">
    <source>
        <dbReference type="EMBL" id="OIN88887.1"/>
    </source>
</evidence>
<evidence type="ECO:0008006" key="5">
    <source>
        <dbReference type="Google" id="ProtNLM"/>
    </source>
</evidence>
<comment type="caution">
    <text evidence="3">The sequence shown here is derived from an EMBL/GenBank/DDBJ whole genome shotgun (WGS) entry which is preliminary data.</text>
</comment>